<accession>A0A7J4ITU3</accession>
<gene>
    <name evidence="2" type="ORF">HA237_06165</name>
    <name evidence="3" type="ORF">J4224_03250</name>
</gene>
<evidence type="ECO:0000313" key="3">
    <source>
        <dbReference type="EMBL" id="MBS3059415.1"/>
    </source>
</evidence>
<evidence type="ECO:0000313" key="4">
    <source>
        <dbReference type="Proteomes" id="UP000577419"/>
    </source>
</evidence>
<dbReference type="EMBL" id="DUFG01000032">
    <property type="protein sequence ID" value="HIH08921.1"/>
    <property type="molecule type" value="Genomic_DNA"/>
</dbReference>
<name>A0A7J4ITU3_9ARCH</name>
<dbReference type="Proteomes" id="UP000683213">
    <property type="component" value="Unassembled WGS sequence"/>
</dbReference>
<reference evidence="2" key="1">
    <citation type="journal article" date="2020" name="bioRxiv">
        <title>A rank-normalized archaeal taxonomy based on genome phylogeny resolves widespread incomplete and uneven classifications.</title>
        <authorList>
            <person name="Rinke C."/>
            <person name="Chuvochina M."/>
            <person name="Mussig A.J."/>
            <person name="Chaumeil P.-A."/>
            <person name="Waite D.W."/>
            <person name="Whitman W.B."/>
            <person name="Parks D.H."/>
            <person name="Hugenholtz P."/>
        </authorList>
    </citation>
    <scope>NUCLEOTIDE SEQUENCE</scope>
    <source>
        <strain evidence="2">UBA10011</strain>
    </source>
</reference>
<comment type="caution">
    <text evidence="2">The sequence shown here is derived from an EMBL/GenBank/DDBJ whole genome shotgun (WGS) entry which is preliminary data.</text>
</comment>
<protein>
    <submittedName>
        <fullName evidence="2">Uncharacterized protein</fullName>
    </submittedName>
</protein>
<dbReference type="AlphaFoldDB" id="A0A7J4ITU3"/>
<feature type="compositionally biased region" description="Polar residues" evidence="1">
    <location>
        <begin position="383"/>
        <end position="393"/>
    </location>
</feature>
<dbReference type="EMBL" id="JAGVWF010000044">
    <property type="protein sequence ID" value="MBS3059415.1"/>
    <property type="molecule type" value="Genomic_DNA"/>
</dbReference>
<feature type="region of interest" description="Disordered" evidence="1">
    <location>
        <begin position="383"/>
        <end position="402"/>
    </location>
</feature>
<reference evidence="3" key="3">
    <citation type="submission" date="2021-05" db="EMBL/GenBank/DDBJ databases">
        <title>Protein family content uncovers lineage relationships and bacterial pathway maintenance mechanisms in DPANN archaea.</title>
        <authorList>
            <person name="Castelle C.J."/>
            <person name="Meheust R."/>
            <person name="Jaffe A.L."/>
            <person name="Seitz K."/>
            <person name="Gong X."/>
            <person name="Baker B.J."/>
            <person name="Banfield J.F."/>
        </authorList>
    </citation>
    <scope>NUCLEOTIDE SEQUENCE</scope>
    <source>
        <strain evidence="3">RIFCSPHIGHO2_01_FULL_GW2011_AR10_43_9</strain>
    </source>
</reference>
<evidence type="ECO:0000256" key="1">
    <source>
        <dbReference type="SAM" id="MobiDB-lite"/>
    </source>
</evidence>
<proteinExistence type="predicted"/>
<dbReference type="Proteomes" id="UP000577419">
    <property type="component" value="Unassembled WGS sequence"/>
</dbReference>
<reference evidence="3" key="2">
    <citation type="submission" date="2021-03" db="EMBL/GenBank/DDBJ databases">
        <authorList>
            <person name="Jaffe A."/>
        </authorList>
    </citation>
    <scope>NUCLEOTIDE SEQUENCE</scope>
    <source>
        <strain evidence="3">RIFCSPHIGHO2_01_FULL_GW2011_AR10_43_9</strain>
    </source>
</reference>
<evidence type="ECO:0000313" key="2">
    <source>
        <dbReference type="EMBL" id="HIH08921.1"/>
    </source>
</evidence>
<sequence>MKNKIFVAVAVVLLAVLVFAAEAGIEGITTTEDGQGADVDNFSTIFGAQQPTELVEITGKPVILSVSVDGKTFRCATEEQPGKFRLTSECKDIPVNLAENSALAVEFKSLENAKWTTLDIWAMQSDLVPLFENMDKDFEETRLRQFIFKQPYSSNTALNLQSETDTKSGYAEKKTQEWKGLKPENFFQYIEGKNDDSGYYVLVEQSTVGADGPYTDSELVSIQLSNVKAPAPSFNLRFTEVRAKDNSVLKQNSSGLTSYSFSEPREFKLKIEGIDIAKNLYLSSGENSCSKVIEAVKTTASAGTQGETRVMGMVLLAEDSTAKDWGEAAGTNTRTAVRTAGTWTGRIVNGAWIIVSEFGSGFWEGVTASSPEAATTEEINDIQVQETQPEPGSTPQPAAEPVEEEAEITLNEKDNVVEGKFYPVPTGTIKKDSALWKIAQIDGVNVSAIKGESYTFFACQESGSSYKEAKITVSFPSEPGECSTIRQCLAITDKKFVERLG</sequence>
<organism evidence="2 4">
    <name type="scientific">Candidatus Iainarchaeum sp</name>
    <dbReference type="NCBI Taxonomy" id="3101447"/>
    <lineage>
        <taxon>Archaea</taxon>
        <taxon>Candidatus Iainarchaeota</taxon>
        <taxon>Candidatus Iainarchaeia</taxon>
        <taxon>Candidatus Iainarchaeales</taxon>
        <taxon>Candidatus Iainarchaeaceae</taxon>
        <taxon>Candidatus Iainarchaeum</taxon>
    </lineage>
</organism>